<feature type="transmembrane region" description="Helical" evidence="1">
    <location>
        <begin position="20"/>
        <end position="43"/>
    </location>
</feature>
<organism evidence="2">
    <name type="scientific">marine metagenome</name>
    <dbReference type="NCBI Taxonomy" id="408172"/>
    <lineage>
        <taxon>unclassified sequences</taxon>
        <taxon>metagenomes</taxon>
        <taxon>ecological metagenomes</taxon>
    </lineage>
</organism>
<evidence type="ECO:0000256" key="1">
    <source>
        <dbReference type="SAM" id="Phobius"/>
    </source>
</evidence>
<proteinExistence type="predicted"/>
<sequence length="90" mass="9542">MSTPLIGIADTAMIGHLPDVAFMGAVSTANLIFNALFWCLGFLRMGTTALVSQYHGAGDDRASAGILCRSLLVALFLGVVIVLFSPWISR</sequence>
<keyword evidence="1" id="KW-1133">Transmembrane helix</keyword>
<dbReference type="GO" id="GO:0042910">
    <property type="term" value="F:xenobiotic transmembrane transporter activity"/>
    <property type="evidence" value="ECO:0007669"/>
    <property type="project" value="InterPro"/>
</dbReference>
<feature type="transmembrane region" description="Helical" evidence="1">
    <location>
        <begin position="64"/>
        <end position="88"/>
    </location>
</feature>
<dbReference type="Pfam" id="PF01554">
    <property type="entry name" value="MatE"/>
    <property type="match status" value="1"/>
</dbReference>
<reference evidence="2" key="1">
    <citation type="submission" date="2018-05" db="EMBL/GenBank/DDBJ databases">
        <authorList>
            <person name="Lanie J.A."/>
            <person name="Ng W.-L."/>
            <person name="Kazmierczak K.M."/>
            <person name="Andrzejewski T.M."/>
            <person name="Davidsen T.M."/>
            <person name="Wayne K.J."/>
            <person name="Tettelin H."/>
            <person name="Glass J.I."/>
            <person name="Rusch D."/>
            <person name="Podicherti R."/>
            <person name="Tsui H.-C.T."/>
            <person name="Winkler M.E."/>
        </authorList>
    </citation>
    <scope>NUCLEOTIDE SEQUENCE</scope>
</reference>
<dbReference type="GO" id="GO:0016020">
    <property type="term" value="C:membrane"/>
    <property type="evidence" value="ECO:0007669"/>
    <property type="project" value="InterPro"/>
</dbReference>
<dbReference type="InterPro" id="IPR002528">
    <property type="entry name" value="MATE_fam"/>
</dbReference>
<dbReference type="GO" id="GO:0015297">
    <property type="term" value="F:antiporter activity"/>
    <property type="evidence" value="ECO:0007669"/>
    <property type="project" value="InterPro"/>
</dbReference>
<evidence type="ECO:0000313" key="2">
    <source>
        <dbReference type="EMBL" id="SVC80443.1"/>
    </source>
</evidence>
<name>A0A382Q4A5_9ZZZZ</name>
<keyword evidence="1" id="KW-0472">Membrane</keyword>
<evidence type="ECO:0008006" key="3">
    <source>
        <dbReference type="Google" id="ProtNLM"/>
    </source>
</evidence>
<keyword evidence="1" id="KW-0812">Transmembrane</keyword>
<feature type="non-terminal residue" evidence="2">
    <location>
        <position position="90"/>
    </location>
</feature>
<dbReference type="EMBL" id="UINC01111895">
    <property type="protein sequence ID" value="SVC80443.1"/>
    <property type="molecule type" value="Genomic_DNA"/>
</dbReference>
<dbReference type="AlphaFoldDB" id="A0A382Q4A5"/>
<protein>
    <recommendedName>
        <fullName evidence="3">MATE efflux family protein</fullName>
    </recommendedName>
</protein>
<accession>A0A382Q4A5</accession>
<gene>
    <name evidence="2" type="ORF">METZ01_LOCUS333297</name>
</gene>